<dbReference type="PANTHER" id="PTHR43280">
    <property type="entry name" value="ARAC-FAMILY TRANSCRIPTIONAL REGULATOR"/>
    <property type="match status" value="1"/>
</dbReference>
<dbReference type="Gene3D" id="1.10.10.60">
    <property type="entry name" value="Homeodomain-like"/>
    <property type="match status" value="1"/>
</dbReference>
<dbReference type="InterPro" id="IPR018060">
    <property type="entry name" value="HTH_AraC"/>
</dbReference>
<protein>
    <recommendedName>
        <fullName evidence="4">HTH araC/xylS-type domain-containing protein</fullName>
    </recommendedName>
</protein>
<feature type="domain" description="HTH araC/xylS-type" evidence="4">
    <location>
        <begin position="42"/>
        <end position="140"/>
    </location>
</feature>
<keyword evidence="3" id="KW-0804">Transcription</keyword>
<dbReference type="EMBL" id="MUGV01000028">
    <property type="protein sequence ID" value="OXA77410.1"/>
    <property type="molecule type" value="Genomic_DNA"/>
</dbReference>
<keyword evidence="2" id="KW-0238">DNA-binding</keyword>
<dbReference type="RefSeq" id="WP_074662878.1">
    <property type="nucleotide sequence ID" value="NZ_MUGV01000028.1"/>
</dbReference>
<evidence type="ECO:0000256" key="2">
    <source>
        <dbReference type="ARBA" id="ARBA00023125"/>
    </source>
</evidence>
<evidence type="ECO:0000313" key="5">
    <source>
        <dbReference type="EMBL" id="OXA77410.1"/>
    </source>
</evidence>
<proteinExistence type="predicted"/>
<reference evidence="5 6" key="1">
    <citation type="submission" date="2016-11" db="EMBL/GenBank/DDBJ databases">
        <title>Whole genomes of Flavobacteriaceae.</title>
        <authorList>
            <person name="Stine C."/>
            <person name="Li C."/>
            <person name="Tadesse D."/>
        </authorList>
    </citation>
    <scope>NUCLEOTIDE SEQUENCE [LARGE SCALE GENOMIC DNA]</scope>
    <source>
        <strain evidence="5 6">DSM 15937</strain>
    </source>
</reference>
<keyword evidence="1" id="KW-0805">Transcription regulation</keyword>
<evidence type="ECO:0000259" key="4">
    <source>
        <dbReference type="PROSITE" id="PS01124"/>
    </source>
</evidence>
<organism evidence="5 6">
    <name type="scientific">Flavobacterium frigidimaris</name>
    <dbReference type="NCBI Taxonomy" id="262320"/>
    <lineage>
        <taxon>Bacteria</taxon>
        <taxon>Pseudomonadati</taxon>
        <taxon>Bacteroidota</taxon>
        <taxon>Flavobacteriia</taxon>
        <taxon>Flavobacteriales</taxon>
        <taxon>Flavobacteriaceae</taxon>
        <taxon>Flavobacterium</taxon>
    </lineage>
</organism>
<dbReference type="SMART" id="SM00342">
    <property type="entry name" value="HTH_ARAC"/>
    <property type="match status" value="1"/>
</dbReference>
<dbReference type="Proteomes" id="UP000198382">
    <property type="component" value="Unassembled WGS sequence"/>
</dbReference>
<comment type="caution">
    <text evidence="5">The sequence shown here is derived from an EMBL/GenBank/DDBJ whole genome shotgun (WGS) entry which is preliminary data.</text>
</comment>
<dbReference type="SUPFAM" id="SSF46689">
    <property type="entry name" value="Homeodomain-like"/>
    <property type="match status" value="1"/>
</dbReference>
<dbReference type="PROSITE" id="PS01124">
    <property type="entry name" value="HTH_ARAC_FAMILY_2"/>
    <property type="match status" value="1"/>
</dbReference>
<evidence type="ECO:0000313" key="6">
    <source>
        <dbReference type="Proteomes" id="UP000198382"/>
    </source>
</evidence>
<sequence length="141" mass="16429">MPNKFESIQSLLRILLLELESFPENQTNIENNSYSRGYYLTEKFKELLVENFTKHREVHFYAEKLFITPKHLSQVVKDQTGKTVSEIISEMVCLEAKVLLQTKSLNISELSVYLNFASATFFGKFFKRSTGMSPLEYRKSL</sequence>
<dbReference type="Pfam" id="PF12833">
    <property type="entry name" value="HTH_18"/>
    <property type="match status" value="1"/>
</dbReference>
<evidence type="ECO:0000256" key="1">
    <source>
        <dbReference type="ARBA" id="ARBA00023015"/>
    </source>
</evidence>
<dbReference type="InterPro" id="IPR009057">
    <property type="entry name" value="Homeodomain-like_sf"/>
</dbReference>
<dbReference type="PANTHER" id="PTHR43280:SF32">
    <property type="entry name" value="TRANSCRIPTIONAL REGULATORY PROTEIN"/>
    <property type="match status" value="1"/>
</dbReference>
<accession>A0ABX4BNG4</accession>
<evidence type="ECO:0000256" key="3">
    <source>
        <dbReference type="ARBA" id="ARBA00023163"/>
    </source>
</evidence>
<name>A0ABX4BNG4_FLAFR</name>
<gene>
    <name evidence="5" type="ORF">B0A65_16310</name>
</gene>
<keyword evidence="6" id="KW-1185">Reference proteome</keyword>